<name>A0A3B0SXS4_9ZZZZ</name>
<accession>A0A3B0SXS4</accession>
<feature type="compositionally biased region" description="Pro residues" evidence="1">
    <location>
        <begin position="113"/>
        <end position="126"/>
    </location>
</feature>
<feature type="region of interest" description="Disordered" evidence="1">
    <location>
        <begin position="64"/>
        <end position="126"/>
    </location>
</feature>
<feature type="compositionally biased region" description="Low complexity" evidence="1">
    <location>
        <begin position="94"/>
        <end position="112"/>
    </location>
</feature>
<organism evidence="2">
    <name type="scientific">hydrothermal vent metagenome</name>
    <dbReference type="NCBI Taxonomy" id="652676"/>
    <lineage>
        <taxon>unclassified sequences</taxon>
        <taxon>metagenomes</taxon>
        <taxon>ecological metagenomes</taxon>
    </lineage>
</organism>
<dbReference type="AlphaFoldDB" id="A0A3B0SXS4"/>
<reference evidence="2" key="1">
    <citation type="submission" date="2018-06" db="EMBL/GenBank/DDBJ databases">
        <authorList>
            <person name="Zhirakovskaya E."/>
        </authorList>
    </citation>
    <scope>NUCLEOTIDE SEQUENCE</scope>
</reference>
<evidence type="ECO:0000313" key="2">
    <source>
        <dbReference type="EMBL" id="VAW09350.1"/>
    </source>
</evidence>
<sequence length="239" mass="24264">MMVSESLRSAILAIPGIVGADFDGEADVPAGVRVQLATGADAASVSEHVRRVLADHGMRPQLGELESTPAEHDSVPPPPPGYEQPERREEGPRPAESAAAPVAPPIAVSAPTGPTPHTVPPPGPPRPHLRILDLVGVQETALSTSTVATVDGRTAVRVVDARGLDIAIAEAVLEAAGFEDLATLSVQRHTEAGSTVVTVLVEDSDGHRAVGSEVGGPGSVYAVGRAALRASEAATGVPG</sequence>
<dbReference type="EMBL" id="UOEK01000562">
    <property type="protein sequence ID" value="VAW09350.1"/>
    <property type="molecule type" value="Genomic_DNA"/>
</dbReference>
<evidence type="ECO:0000256" key="1">
    <source>
        <dbReference type="SAM" id="MobiDB-lite"/>
    </source>
</evidence>
<proteinExistence type="predicted"/>
<feature type="compositionally biased region" description="Basic and acidic residues" evidence="1">
    <location>
        <begin position="84"/>
        <end position="93"/>
    </location>
</feature>
<gene>
    <name evidence="2" type="ORF">MNBD_ACTINO02-566</name>
</gene>
<protein>
    <submittedName>
        <fullName evidence="2">Uncharacterized protein</fullName>
    </submittedName>
</protein>